<name>A0ACC1KQF2_9FUNG</name>
<accession>A0ACC1KQF2</accession>
<dbReference type="Proteomes" id="UP001140087">
    <property type="component" value="Unassembled WGS sequence"/>
</dbReference>
<gene>
    <name evidence="1" type="ORF">H4R21_005918</name>
</gene>
<protein>
    <submittedName>
        <fullName evidence="1">Uncharacterized protein</fullName>
    </submittedName>
</protein>
<reference evidence="1" key="1">
    <citation type="submission" date="2022-07" db="EMBL/GenBank/DDBJ databases">
        <title>Phylogenomic reconstructions and comparative analyses of Kickxellomycotina fungi.</title>
        <authorList>
            <person name="Reynolds N.K."/>
            <person name="Stajich J.E."/>
            <person name="Barry K."/>
            <person name="Grigoriev I.V."/>
            <person name="Crous P."/>
            <person name="Smith M.E."/>
        </authorList>
    </citation>
    <scope>NUCLEOTIDE SEQUENCE</scope>
    <source>
        <strain evidence="1">BCRC 34780</strain>
    </source>
</reference>
<sequence length="177" mass="18480">ALTALTNFMAFSGMASIAFVARLLGGSSAAIALSNALTIAGFVLALVAPGGRPQLAALLLFSFASPQPAAHGPAWAMANQQGDTKPAVAASLASAFGGLGPLATAFVYREADRPRYVPGHSVCLAMTAACLAATCALRVALQRENARRDRSQRDISHLSAEQTRDLADNHPDFRYRI</sequence>
<evidence type="ECO:0000313" key="1">
    <source>
        <dbReference type="EMBL" id="KAJ2793389.1"/>
    </source>
</evidence>
<keyword evidence="2" id="KW-1185">Reference proteome</keyword>
<dbReference type="EMBL" id="JANBUN010002896">
    <property type="protein sequence ID" value="KAJ2793389.1"/>
    <property type="molecule type" value="Genomic_DNA"/>
</dbReference>
<feature type="non-terminal residue" evidence="1">
    <location>
        <position position="1"/>
    </location>
</feature>
<organism evidence="1 2">
    <name type="scientific">Coemansia helicoidea</name>
    <dbReference type="NCBI Taxonomy" id="1286919"/>
    <lineage>
        <taxon>Eukaryota</taxon>
        <taxon>Fungi</taxon>
        <taxon>Fungi incertae sedis</taxon>
        <taxon>Zoopagomycota</taxon>
        <taxon>Kickxellomycotina</taxon>
        <taxon>Kickxellomycetes</taxon>
        <taxon>Kickxellales</taxon>
        <taxon>Kickxellaceae</taxon>
        <taxon>Coemansia</taxon>
    </lineage>
</organism>
<comment type="caution">
    <text evidence="1">The sequence shown here is derived from an EMBL/GenBank/DDBJ whole genome shotgun (WGS) entry which is preliminary data.</text>
</comment>
<proteinExistence type="predicted"/>
<evidence type="ECO:0000313" key="2">
    <source>
        <dbReference type="Proteomes" id="UP001140087"/>
    </source>
</evidence>